<feature type="transmembrane region" description="Helical" evidence="1">
    <location>
        <begin position="64"/>
        <end position="85"/>
    </location>
</feature>
<dbReference type="PANTHER" id="PTHR30354">
    <property type="entry name" value="GNT FAMILY GLUCONATE TRANSPORTER"/>
    <property type="match status" value="1"/>
</dbReference>
<dbReference type="Proteomes" id="UP001239167">
    <property type="component" value="Unassembled WGS sequence"/>
</dbReference>
<dbReference type="EMBL" id="JAUSUE010000013">
    <property type="protein sequence ID" value="MDQ0204148.1"/>
    <property type="molecule type" value="Genomic_DNA"/>
</dbReference>
<organism evidence="2 3">
    <name type="scientific">Pectinatus haikarae</name>
    <dbReference type="NCBI Taxonomy" id="349096"/>
    <lineage>
        <taxon>Bacteria</taxon>
        <taxon>Bacillati</taxon>
        <taxon>Bacillota</taxon>
        <taxon>Negativicutes</taxon>
        <taxon>Selenomonadales</taxon>
        <taxon>Selenomonadaceae</taxon>
        <taxon>Pectinatus</taxon>
    </lineage>
</organism>
<feature type="transmembrane region" description="Helical" evidence="1">
    <location>
        <begin position="364"/>
        <end position="392"/>
    </location>
</feature>
<keyword evidence="1" id="KW-1133">Transmembrane helix</keyword>
<feature type="transmembrane region" description="Helical" evidence="1">
    <location>
        <begin position="176"/>
        <end position="197"/>
    </location>
</feature>
<feature type="transmembrane region" description="Helical" evidence="1">
    <location>
        <begin position="230"/>
        <end position="247"/>
    </location>
</feature>
<evidence type="ECO:0000313" key="2">
    <source>
        <dbReference type="EMBL" id="MDQ0204148.1"/>
    </source>
</evidence>
<feature type="transmembrane region" description="Helical" evidence="1">
    <location>
        <begin position="97"/>
        <end position="126"/>
    </location>
</feature>
<accession>A0ABT9Y934</accession>
<gene>
    <name evidence="2" type="ORF">J2S01_001873</name>
</gene>
<feature type="transmembrane region" description="Helical" evidence="1">
    <location>
        <begin position="20"/>
        <end position="43"/>
    </location>
</feature>
<dbReference type="RefSeq" id="WP_196605573.1">
    <property type="nucleotide sequence ID" value="NZ_CP116940.1"/>
</dbReference>
<name>A0ABT9Y934_9FIRM</name>
<protein>
    <submittedName>
        <fullName evidence="2">H+/gluconate symporter-like permease</fullName>
    </submittedName>
</protein>
<comment type="caution">
    <text evidence="2">The sequence shown here is derived from an EMBL/GenBank/DDBJ whole genome shotgun (WGS) entry which is preliminary data.</text>
</comment>
<feature type="transmembrane region" description="Helical" evidence="1">
    <location>
        <begin position="284"/>
        <end position="302"/>
    </location>
</feature>
<sequence length="472" mass="50970">MGLIIIVIALIGLMYFAYRGYSIILIAPIFAVIAAIGSGYAVMPIYSELYMTKAAEYIKNYYPIFLWGAVFAKIMEVGGLAASVASKIVETLGKDRAILAVLLGCGALSYGGLSVFVVAFVMYPFAAILFRKAQIPKRLLPATLWMGILTYAMIAIPGTPQIQNIIPTAFFGTTTWAGIHTGLLAAILYFAIAWLWITYRYKKLASAGEGYGSYTLNEPEDIRHDDLPRWYLAVLPLILVVIINLLISNPFSWQWAYYWNSQSLAPFSALNLPLLAPSVNRVQAIWSINVALIVSSIVAAYIGRKRLKTKGGLIFSVNDGAIASASAVLNVASGYAFGSVVALLPGFQAAKDALLHINSSGSPLLSAIITTNIMTAITGSASGGLTIALGMLGDEWLTWAHSIQMSPEILHRIICIASEGLDTMPHAGALVTLIAVCGLTHKDSYYDVFVLTLLKTTIAFIVWGFYNLTGLN</sequence>
<keyword evidence="1" id="KW-0472">Membrane</keyword>
<feature type="transmembrane region" description="Helical" evidence="1">
    <location>
        <begin position="322"/>
        <end position="344"/>
    </location>
</feature>
<dbReference type="PANTHER" id="PTHR30354:SF7">
    <property type="entry name" value="BLL7963 PROTEIN"/>
    <property type="match status" value="1"/>
</dbReference>
<feature type="transmembrane region" description="Helical" evidence="1">
    <location>
        <begin position="138"/>
        <end position="156"/>
    </location>
</feature>
<evidence type="ECO:0000256" key="1">
    <source>
        <dbReference type="SAM" id="Phobius"/>
    </source>
</evidence>
<proteinExistence type="predicted"/>
<reference evidence="2 3" key="1">
    <citation type="submission" date="2023-07" db="EMBL/GenBank/DDBJ databases">
        <title>Genomic Encyclopedia of Type Strains, Phase IV (KMG-IV): sequencing the most valuable type-strain genomes for metagenomic binning, comparative biology and taxonomic classification.</title>
        <authorList>
            <person name="Goeker M."/>
        </authorList>
    </citation>
    <scope>NUCLEOTIDE SEQUENCE [LARGE SCALE GENOMIC DNA]</scope>
    <source>
        <strain evidence="2 3">DSM 16980</strain>
    </source>
</reference>
<feature type="transmembrane region" description="Helical" evidence="1">
    <location>
        <begin position="448"/>
        <end position="466"/>
    </location>
</feature>
<keyword evidence="1" id="KW-0812">Transmembrane</keyword>
<keyword evidence="3" id="KW-1185">Reference proteome</keyword>
<dbReference type="InterPro" id="IPR003474">
    <property type="entry name" value="Glcn_transporter"/>
</dbReference>
<evidence type="ECO:0000313" key="3">
    <source>
        <dbReference type="Proteomes" id="UP001239167"/>
    </source>
</evidence>